<reference evidence="4" key="1">
    <citation type="journal article" date="2019" name="Sci. Rep.">
        <title>Draft genome of Tanacetum cinerariifolium, the natural source of mosquito coil.</title>
        <authorList>
            <person name="Yamashiro T."/>
            <person name="Shiraishi A."/>
            <person name="Satake H."/>
            <person name="Nakayama K."/>
        </authorList>
    </citation>
    <scope>NUCLEOTIDE SEQUENCE</scope>
</reference>
<dbReference type="PROSITE" id="PS50158">
    <property type="entry name" value="ZF_CCHC"/>
    <property type="match status" value="1"/>
</dbReference>
<accession>A0A699SJM6</accession>
<evidence type="ECO:0000313" key="4">
    <source>
        <dbReference type="EMBL" id="GFC97914.1"/>
    </source>
</evidence>
<keyword evidence="1" id="KW-0479">Metal-binding</keyword>
<dbReference type="GO" id="GO:0008270">
    <property type="term" value="F:zinc ion binding"/>
    <property type="evidence" value="ECO:0007669"/>
    <property type="project" value="UniProtKB-KW"/>
</dbReference>
<protein>
    <recommendedName>
        <fullName evidence="3">CCHC-type domain-containing protein</fullName>
    </recommendedName>
</protein>
<dbReference type="InterPro" id="IPR001878">
    <property type="entry name" value="Znf_CCHC"/>
</dbReference>
<name>A0A699SJM6_TANCI</name>
<dbReference type="GO" id="GO:0003676">
    <property type="term" value="F:nucleic acid binding"/>
    <property type="evidence" value="ECO:0007669"/>
    <property type="project" value="InterPro"/>
</dbReference>
<dbReference type="SUPFAM" id="SSF57756">
    <property type="entry name" value="Retrovirus zinc finger-like domains"/>
    <property type="match status" value="1"/>
</dbReference>
<sequence length="138" mass="15925">TNASNLPNVDSLSDAMIYSFFASQSNSSQLDNKDLKQIDHDDLEEMDLKWQMAMLTMRARRFLQNTRRNLGVKGTKTIGFDRTKVECYNCHRRGHFAKKCRAPKHQDNKNREAPRRTVPVEDTTSNALVSQCDRLGYN</sequence>
<comment type="caution">
    <text evidence="4">The sequence shown here is derived from an EMBL/GenBank/DDBJ whole genome shotgun (WGS) entry which is preliminary data.</text>
</comment>
<dbReference type="EMBL" id="BKCJ011168955">
    <property type="protein sequence ID" value="GFC97914.1"/>
    <property type="molecule type" value="Genomic_DNA"/>
</dbReference>
<dbReference type="Gene3D" id="4.10.60.10">
    <property type="entry name" value="Zinc finger, CCHC-type"/>
    <property type="match status" value="1"/>
</dbReference>
<feature type="region of interest" description="Disordered" evidence="2">
    <location>
        <begin position="101"/>
        <end position="125"/>
    </location>
</feature>
<evidence type="ECO:0000256" key="1">
    <source>
        <dbReference type="PROSITE-ProRule" id="PRU00047"/>
    </source>
</evidence>
<evidence type="ECO:0000259" key="3">
    <source>
        <dbReference type="PROSITE" id="PS50158"/>
    </source>
</evidence>
<proteinExistence type="predicted"/>
<dbReference type="InterPro" id="IPR036875">
    <property type="entry name" value="Znf_CCHC_sf"/>
</dbReference>
<organism evidence="4">
    <name type="scientific">Tanacetum cinerariifolium</name>
    <name type="common">Dalmatian daisy</name>
    <name type="synonym">Chrysanthemum cinerariifolium</name>
    <dbReference type="NCBI Taxonomy" id="118510"/>
    <lineage>
        <taxon>Eukaryota</taxon>
        <taxon>Viridiplantae</taxon>
        <taxon>Streptophyta</taxon>
        <taxon>Embryophyta</taxon>
        <taxon>Tracheophyta</taxon>
        <taxon>Spermatophyta</taxon>
        <taxon>Magnoliopsida</taxon>
        <taxon>eudicotyledons</taxon>
        <taxon>Gunneridae</taxon>
        <taxon>Pentapetalae</taxon>
        <taxon>asterids</taxon>
        <taxon>campanulids</taxon>
        <taxon>Asterales</taxon>
        <taxon>Asteraceae</taxon>
        <taxon>Asteroideae</taxon>
        <taxon>Anthemideae</taxon>
        <taxon>Anthemidinae</taxon>
        <taxon>Tanacetum</taxon>
    </lineage>
</organism>
<keyword evidence="1" id="KW-0862">Zinc</keyword>
<evidence type="ECO:0000256" key="2">
    <source>
        <dbReference type="SAM" id="MobiDB-lite"/>
    </source>
</evidence>
<gene>
    <name evidence="4" type="ORF">Tci_869884</name>
</gene>
<keyword evidence="1" id="KW-0863">Zinc-finger</keyword>
<dbReference type="AlphaFoldDB" id="A0A699SJM6"/>
<feature type="domain" description="CCHC-type" evidence="3">
    <location>
        <begin position="87"/>
        <end position="101"/>
    </location>
</feature>
<feature type="compositionally biased region" description="Basic and acidic residues" evidence="2">
    <location>
        <begin position="104"/>
        <end position="119"/>
    </location>
</feature>
<feature type="non-terminal residue" evidence="4">
    <location>
        <position position="1"/>
    </location>
</feature>